<dbReference type="CDD" id="cd00118">
    <property type="entry name" value="LysM"/>
    <property type="match status" value="1"/>
</dbReference>
<evidence type="ECO:0000313" key="6">
    <source>
        <dbReference type="EMBL" id="TCK20063.1"/>
    </source>
</evidence>
<feature type="domain" description="LysM" evidence="5">
    <location>
        <begin position="184"/>
        <end position="230"/>
    </location>
</feature>
<reference evidence="6 7" key="1">
    <citation type="submission" date="2019-03" db="EMBL/GenBank/DDBJ databases">
        <title>Sequencing the genomes of 1000 actinobacteria strains.</title>
        <authorList>
            <person name="Klenk H.-P."/>
        </authorList>
    </citation>
    <scope>NUCLEOTIDE SEQUENCE [LARGE SCALE GENOMIC DNA]</scope>
    <source>
        <strain evidence="6 7">DSM 44969</strain>
    </source>
</reference>
<keyword evidence="2" id="KW-0378">Hydrolase</keyword>
<dbReference type="PROSITE" id="PS51782">
    <property type="entry name" value="LYSM"/>
    <property type="match status" value="1"/>
</dbReference>
<dbReference type="Gene3D" id="3.10.350.10">
    <property type="entry name" value="LysM domain"/>
    <property type="match status" value="1"/>
</dbReference>
<dbReference type="InterPro" id="IPR023346">
    <property type="entry name" value="Lysozyme-like_dom_sf"/>
</dbReference>
<dbReference type="AlphaFoldDB" id="A0A4R1HH14"/>
<dbReference type="PANTHER" id="PTHR34700">
    <property type="entry name" value="POTASSIUM BINDING PROTEIN KBP"/>
    <property type="match status" value="1"/>
</dbReference>
<keyword evidence="4" id="KW-0732">Signal</keyword>
<dbReference type="SUPFAM" id="SSF54106">
    <property type="entry name" value="LysM domain"/>
    <property type="match status" value="1"/>
</dbReference>
<evidence type="ECO:0000256" key="1">
    <source>
        <dbReference type="ARBA" id="ARBA00010830"/>
    </source>
</evidence>
<evidence type="ECO:0000256" key="2">
    <source>
        <dbReference type="ARBA" id="ARBA00022801"/>
    </source>
</evidence>
<name>A0A4R1HH14_PSEEN</name>
<feature type="compositionally biased region" description="Basic and acidic residues" evidence="3">
    <location>
        <begin position="146"/>
        <end position="156"/>
    </location>
</feature>
<comment type="similarity">
    <text evidence="1">Belongs to the transglycosylase family. Rpf subfamily.</text>
</comment>
<organism evidence="6 7">
    <name type="scientific">Pseudonocardia endophytica</name>
    <dbReference type="NCBI Taxonomy" id="401976"/>
    <lineage>
        <taxon>Bacteria</taxon>
        <taxon>Bacillati</taxon>
        <taxon>Actinomycetota</taxon>
        <taxon>Actinomycetes</taxon>
        <taxon>Pseudonocardiales</taxon>
        <taxon>Pseudonocardiaceae</taxon>
        <taxon>Pseudonocardia</taxon>
    </lineage>
</organism>
<evidence type="ECO:0000259" key="5">
    <source>
        <dbReference type="PROSITE" id="PS51782"/>
    </source>
</evidence>
<evidence type="ECO:0000313" key="7">
    <source>
        <dbReference type="Proteomes" id="UP000295560"/>
    </source>
</evidence>
<dbReference type="Proteomes" id="UP000295560">
    <property type="component" value="Unassembled WGS sequence"/>
</dbReference>
<feature type="signal peptide" evidence="4">
    <location>
        <begin position="1"/>
        <end position="41"/>
    </location>
</feature>
<dbReference type="RefSeq" id="WP_132428538.1">
    <property type="nucleotide sequence ID" value="NZ_SMFZ01000002.1"/>
</dbReference>
<dbReference type="Pfam" id="PF06737">
    <property type="entry name" value="Transglycosylas"/>
    <property type="match status" value="1"/>
</dbReference>
<dbReference type="OrthoDB" id="1404170at2"/>
<sequence>MARYRGKHRKPSTTGRTIARTAVAGAVAGAPLVAIVPSANAASDSTWDRLAQCESSGNWAANTGNGFSGGLQFTKSTWSAFGGGQYAPVAHQASRSEQIAVAEKVLAGQGWGAWPACSKKTGASGSSTPREGAASSGSQSGSTSESKPESKPESKSESNQAPKTVAKKAAPKSKPAAATSSSAGSYTVRSGDTLSEIAASHGIGNWRTIQDKNSFLNGGTLIIPGQRLAL</sequence>
<evidence type="ECO:0000256" key="4">
    <source>
        <dbReference type="SAM" id="SignalP"/>
    </source>
</evidence>
<feature type="chain" id="PRO_5020592689" evidence="4">
    <location>
        <begin position="42"/>
        <end position="230"/>
    </location>
</feature>
<dbReference type="EMBL" id="SMFZ01000002">
    <property type="protein sequence ID" value="TCK20063.1"/>
    <property type="molecule type" value="Genomic_DNA"/>
</dbReference>
<comment type="caution">
    <text evidence="6">The sequence shown here is derived from an EMBL/GenBank/DDBJ whole genome shotgun (WGS) entry which is preliminary data.</text>
</comment>
<dbReference type="InterPro" id="IPR018392">
    <property type="entry name" value="LysM"/>
</dbReference>
<dbReference type="PANTHER" id="PTHR34700:SF4">
    <property type="entry name" value="PHAGE-LIKE ELEMENT PBSX PROTEIN XKDP"/>
    <property type="match status" value="1"/>
</dbReference>
<dbReference type="InterPro" id="IPR036779">
    <property type="entry name" value="LysM_dom_sf"/>
</dbReference>
<protein>
    <submittedName>
        <fullName evidence="6">LysM domain-containing protein</fullName>
    </submittedName>
</protein>
<feature type="compositionally biased region" description="Low complexity" evidence="3">
    <location>
        <begin position="172"/>
        <end position="183"/>
    </location>
</feature>
<dbReference type="Pfam" id="PF01476">
    <property type="entry name" value="LysM"/>
    <property type="match status" value="1"/>
</dbReference>
<feature type="compositionally biased region" description="Low complexity" evidence="3">
    <location>
        <begin position="131"/>
        <end position="145"/>
    </location>
</feature>
<gene>
    <name evidence="6" type="ORF">EV378_4012</name>
</gene>
<feature type="region of interest" description="Disordered" evidence="3">
    <location>
        <begin position="118"/>
        <end position="188"/>
    </location>
</feature>
<dbReference type="Gene3D" id="1.10.530.10">
    <property type="match status" value="1"/>
</dbReference>
<keyword evidence="7" id="KW-1185">Reference proteome</keyword>
<dbReference type="CDD" id="cd13925">
    <property type="entry name" value="RPF"/>
    <property type="match status" value="1"/>
</dbReference>
<dbReference type="InterPro" id="IPR052196">
    <property type="entry name" value="Bact_Kbp"/>
</dbReference>
<dbReference type="GO" id="GO:0016787">
    <property type="term" value="F:hydrolase activity"/>
    <property type="evidence" value="ECO:0007669"/>
    <property type="project" value="UniProtKB-KW"/>
</dbReference>
<dbReference type="SUPFAM" id="SSF53955">
    <property type="entry name" value="Lysozyme-like"/>
    <property type="match status" value="1"/>
</dbReference>
<evidence type="ECO:0000256" key="3">
    <source>
        <dbReference type="SAM" id="MobiDB-lite"/>
    </source>
</evidence>
<accession>A0A4R1HH14</accession>
<proteinExistence type="inferred from homology"/>
<dbReference type="InterPro" id="IPR010618">
    <property type="entry name" value="RPF"/>
</dbReference>